<name>A0AAP7BX35_CLOPF</name>
<dbReference type="RefSeq" id="WP_157748889.1">
    <property type="nucleotide sequence ID" value="NZ_CATNWX010000013.1"/>
</dbReference>
<protein>
    <submittedName>
        <fullName evidence="1">Uncharacterized protein</fullName>
    </submittedName>
</protein>
<dbReference type="AlphaFoldDB" id="A0AAP7BX35"/>
<evidence type="ECO:0000313" key="2">
    <source>
        <dbReference type="Proteomes" id="UP000481454"/>
    </source>
</evidence>
<comment type="caution">
    <text evidence="1">The sequence shown here is derived from an EMBL/GenBank/DDBJ whole genome shotgun (WGS) entry which is preliminary data.</text>
</comment>
<gene>
    <name evidence="1" type="ORF">G6Z34_15820</name>
</gene>
<dbReference type="Proteomes" id="UP000481454">
    <property type="component" value="Unassembled WGS sequence"/>
</dbReference>
<organism evidence="1 2">
    <name type="scientific">Clostridium perfringens</name>
    <dbReference type="NCBI Taxonomy" id="1502"/>
    <lineage>
        <taxon>Bacteria</taxon>
        <taxon>Bacillati</taxon>
        <taxon>Bacillota</taxon>
        <taxon>Clostridia</taxon>
        <taxon>Eubacteriales</taxon>
        <taxon>Clostridiaceae</taxon>
        <taxon>Clostridium</taxon>
    </lineage>
</organism>
<dbReference type="EMBL" id="JAALLZ010000012">
    <property type="protein sequence ID" value="NGU31538.1"/>
    <property type="molecule type" value="Genomic_DNA"/>
</dbReference>
<accession>A0AAP7BX35</accession>
<proteinExistence type="predicted"/>
<sequence>MTRRNIDNRLQIEFNSIDILVNLIRKIDAKLDFNFIYDEVTELYSAFARQA</sequence>
<evidence type="ECO:0000313" key="1">
    <source>
        <dbReference type="EMBL" id="NGU31538.1"/>
    </source>
</evidence>
<reference evidence="1 2" key="1">
    <citation type="submission" date="2020-02" db="EMBL/GenBank/DDBJ databases">
        <title>Genomic Insights into the Phylogeny and Genetic Plasticity of the Human and Animal Enteric Pathogen Clostridium perfringens.</title>
        <authorList>
            <person name="Feng Y."/>
            <person name="Hu Y."/>
        </authorList>
    </citation>
    <scope>NUCLEOTIDE SEQUENCE [LARGE SCALE GENOMIC DNA]</scope>
    <source>
        <strain evidence="1 2">CP-40</strain>
    </source>
</reference>